<evidence type="ECO:0000256" key="2">
    <source>
        <dbReference type="ARBA" id="ARBA00008474"/>
    </source>
</evidence>
<dbReference type="STRING" id="33528.ENSGAFP00000029724"/>
<dbReference type="GO" id="GO:0031667">
    <property type="term" value="P:response to nutrient levels"/>
    <property type="evidence" value="ECO:0007669"/>
    <property type="project" value="TreeGrafter"/>
</dbReference>
<comment type="similarity">
    <text evidence="2 5">Belongs to the somatotropin/prolactin family.</text>
</comment>
<dbReference type="PANTHER" id="PTHR11417">
    <property type="entry name" value="SOMATOTROPIN,PROLACTIN"/>
    <property type="match status" value="1"/>
</dbReference>
<gene>
    <name evidence="6" type="ORF">CCH79_00016108</name>
</gene>
<keyword evidence="5" id="KW-0372">Hormone</keyword>
<evidence type="ECO:0000256" key="3">
    <source>
        <dbReference type="ARBA" id="ARBA00022525"/>
    </source>
</evidence>
<dbReference type="PROSITE" id="PS00266">
    <property type="entry name" value="SOMATOTROPIN_1"/>
    <property type="match status" value="1"/>
</dbReference>
<comment type="subcellular location">
    <subcellularLocation>
        <location evidence="1 5">Secreted</location>
    </subcellularLocation>
</comment>
<dbReference type="GO" id="GO:0005615">
    <property type="term" value="C:extracellular space"/>
    <property type="evidence" value="ECO:0007669"/>
    <property type="project" value="TreeGrafter"/>
</dbReference>
<evidence type="ECO:0000256" key="1">
    <source>
        <dbReference type="ARBA" id="ARBA00004613"/>
    </source>
</evidence>
<dbReference type="SUPFAM" id="SSF47266">
    <property type="entry name" value="4-helical cytokines"/>
    <property type="match status" value="1"/>
</dbReference>
<evidence type="ECO:0000256" key="4">
    <source>
        <dbReference type="ARBA" id="ARBA00023157"/>
    </source>
</evidence>
<dbReference type="Proteomes" id="UP000250572">
    <property type="component" value="Unassembled WGS sequence"/>
</dbReference>
<dbReference type="EMBL" id="NHOQ01002007">
    <property type="protein sequence ID" value="PWA20012.1"/>
    <property type="molecule type" value="Genomic_DNA"/>
</dbReference>
<dbReference type="GO" id="GO:0005179">
    <property type="term" value="F:hormone activity"/>
    <property type="evidence" value="ECO:0007669"/>
    <property type="project" value="UniProtKB-KW"/>
</dbReference>
<dbReference type="Pfam" id="PF00103">
    <property type="entry name" value="Hormone_1"/>
    <property type="match status" value="1"/>
</dbReference>
<name>A0A315V9Y7_GAMAF</name>
<dbReference type="PROSITE" id="PS00338">
    <property type="entry name" value="SOMATOTROPIN_2"/>
    <property type="match status" value="1"/>
</dbReference>
<comment type="caution">
    <text evidence="6">The sequence shown here is derived from an EMBL/GenBank/DDBJ whole genome shotgun (WGS) entry which is preliminary data.</text>
</comment>
<proteinExistence type="inferred from homology"/>
<dbReference type="InterPro" id="IPR001400">
    <property type="entry name" value="Somatotropin/Prolactin"/>
</dbReference>
<organism evidence="6 7">
    <name type="scientific">Gambusia affinis</name>
    <name type="common">Western mosquitofish</name>
    <name type="synonym">Heterandria affinis</name>
    <dbReference type="NCBI Taxonomy" id="33528"/>
    <lineage>
        <taxon>Eukaryota</taxon>
        <taxon>Metazoa</taxon>
        <taxon>Chordata</taxon>
        <taxon>Craniata</taxon>
        <taxon>Vertebrata</taxon>
        <taxon>Euteleostomi</taxon>
        <taxon>Actinopterygii</taxon>
        <taxon>Neopterygii</taxon>
        <taxon>Teleostei</taxon>
        <taxon>Neoteleostei</taxon>
        <taxon>Acanthomorphata</taxon>
        <taxon>Ovalentaria</taxon>
        <taxon>Atherinomorphae</taxon>
        <taxon>Cyprinodontiformes</taxon>
        <taxon>Poeciliidae</taxon>
        <taxon>Poeciliinae</taxon>
        <taxon>Gambusia</taxon>
    </lineage>
</organism>
<dbReference type="InterPro" id="IPR009079">
    <property type="entry name" value="4_helix_cytokine-like_core"/>
</dbReference>
<accession>A0A315V9Y7</accession>
<keyword evidence="4" id="KW-1015">Disulfide bond</keyword>
<dbReference type="PRINTS" id="PR00836">
    <property type="entry name" value="SOMATOTROPIN"/>
</dbReference>
<dbReference type="PANTHER" id="PTHR11417:SF33">
    <property type="entry name" value="PROLACTIN LIKE"/>
    <property type="match status" value="1"/>
</dbReference>
<protein>
    <recommendedName>
        <fullName evidence="8">Prolactin 2</fullName>
    </recommendedName>
</protein>
<evidence type="ECO:0000313" key="6">
    <source>
        <dbReference type="EMBL" id="PWA20012.1"/>
    </source>
</evidence>
<keyword evidence="7" id="KW-1185">Reference proteome</keyword>
<dbReference type="AlphaFoldDB" id="A0A315V9Y7"/>
<sequence>MAQYRTPSGQRDSSFITWEQKKKTFIVVGHSVVLMLDILVVPDVAERKLSQPTCFSKASVSSRIFSSSSQTFLEDFRMSLCSFSRTPEISPVLLVLIYLALCSRLSSMRAASSCTNGQTGCHFLSLANLFDRVIQHSAKMHGISNDLHSEFELYFLPSKNQVGRVSHNCHTSTILTPNGKENAQRIAREELTEVILKLLVAWREPLWHFHQNMAQHHEFNNFSSNKSLEMSDMVHELRRGVQKVVEKMQMLGVISSSLGNLGSPEALLASDRAEWRLMNDYDLLYCFRRDSNKIQNYLKILKCRIVPEHGC</sequence>
<evidence type="ECO:0008006" key="8">
    <source>
        <dbReference type="Google" id="ProtNLM"/>
    </source>
</evidence>
<dbReference type="GO" id="GO:0046427">
    <property type="term" value="P:positive regulation of receptor signaling pathway via JAK-STAT"/>
    <property type="evidence" value="ECO:0007669"/>
    <property type="project" value="TreeGrafter"/>
</dbReference>
<evidence type="ECO:0000256" key="5">
    <source>
        <dbReference type="RuleBase" id="RU003618"/>
    </source>
</evidence>
<evidence type="ECO:0000313" key="7">
    <source>
        <dbReference type="Proteomes" id="UP000250572"/>
    </source>
</evidence>
<keyword evidence="3" id="KW-0964">Secreted</keyword>
<dbReference type="Gene3D" id="1.20.1250.10">
    <property type="match status" value="1"/>
</dbReference>
<reference evidence="6 7" key="1">
    <citation type="journal article" date="2018" name="G3 (Bethesda)">
        <title>A High-Quality Reference Genome for the Invasive Mosquitofish Gambusia affinis Using a Chicago Library.</title>
        <authorList>
            <person name="Hoffberg S.L."/>
            <person name="Troendle N.J."/>
            <person name="Glenn T.C."/>
            <person name="Mahmud O."/>
            <person name="Louha S."/>
            <person name="Chalopin D."/>
            <person name="Bennetzen J.L."/>
            <person name="Mauricio R."/>
        </authorList>
    </citation>
    <scope>NUCLEOTIDE SEQUENCE [LARGE SCALE GENOMIC DNA]</scope>
    <source>
        <strain evidence="6">NE01/NJP1002.9</strain>
        <tissue evidence="6">Muscle</tissue>
    </source>
</reference>
<dbReference type="InterPro" id="IPR018116">
    <property type="entry name" value="Somatotropin_CS"/>
</dbReference>